<evidence type="ECO:0000313" key="3">
    <source>
        <dbReference type="Proteomes" id="UP000036908"/>
    </source>
</evidence>
<dbReference type="Gene3D" id="3.10.180.10">
    <property type="entry name" value="2,3-Dihydroxybiphenyl 1,2-Dioxygenase, domain 1"/>
    <property type="match status" value="1"/>
</dbReference>
<dbReference type="Pfam" id="PF06983">
    <property type="entry name" value="3-dmu-9_3-mt"/>
    <property type="match status" value="1"/>
</dbReference>
<accession>A0A0L8AQ94</accession>
<evidence type="ECO:0000313" key="2">
    <source>
        <dbReference type="EMBL" id="KOF04410.1"/>
    </source>
</evidence>
<dbReference type="PANTHER" id="PTHR33990:SF1">
    <property type="entry name" value="PROTEIN YJDN"/>
    <property type="match status" value="1"/>
</dbReference>
<comment type="caution">
    <text evidence="2">The sequence shown here is derived from an EMBL/GenBank/DDBJ whole genome shotgun (WGS) entry which is preliminary data.</text>
</comment>
<protein>
    <submittedName>
        <fullName evidence="2">Glyoxalase</fullName>
    </submittedName>
</protein>
<dbReference type="EMBL" id="JSVA01000002">
    <property type="protein sequence ID" value="KOF04410.1"/>
    <property type="molecule type" value="Genomic_DNA"/>
</dbReference>
<feature type="domain" description="PhnB-like" evidence="1">
    <location>
        <begin position="3"/>
        <end position="129"/>
    </location>
</feature>
<dbReference type="PATRIC" id="fig|1566026.4.peg.1622"/>
<dbReference type="InterPro" id="IPR028973">
    <property type="entry name" value="PhnB-like"/>
</dbReference>
<dbReference type="Proteomes" id="UP000036908">
    <property type="component" value="Unassembled WGS sequence"/>
</dbReference>
<dbReference type="SUPFAM" id="SSF54593">
    <property type="entry name" value="Glyoxalase/Bleomycin resistance protein/Dihydroxybiphenyl dioxygenase"/>
    <property type="match status" value="1"/>
</dbReference>
<sequence>MTRISPFLTFNGNCREAMTFYHNCFGGEIQFQTIGDSPLGKKLSSEMQEYILHSSISTKHFTLMGTDMVEEQGLVQGNAVSIWVECMSKSELHNYYQKLAEKGEASQPIEQTYSGALLGALTDKFGKHWLFHWKT</sequence>
<dbReference type="OrthoDB" id="9795306at2"/>
<organism evidence="2 3">
    <name type="scientific">Roseivirga seohaensis subsp. aquiponti</name>
    <dbReference type="NCBI Taxonomy" id="1566026"/>
    <lineage>
        <taxon>Bacteria</taxon>
        <taxon>Pseudomonadati</taxon>
        <taxon>Bacteroidota</taxon>
        <taxon>Cytophagia</taxon>
        <taxon>Cytophagales</taxon>
        <taxon>Roseivirgaceae</taxon>
        <taxon>Roseivirga</taxon>
    </lineage>
</organism>
<dbReference type="RefSeq" id="WP_053221826.1">
    <property type="nucleotide sequence ID" value="NZ_JSVA01000002.1"/>
</dbReference>
<reference evidence="3" key="1">
    <citation type="submission" date="2014-11" db="EMBL/GenBank/DDBJ databases">
        <title>Genome sequencing of Roseivirga sp. D-25.</title>
        <authorList>
            <person name="Selvaratnam C."/>
            <person name="Thevarajoo S."/>
            <person name="Goh K.M."/>
            <person name="Eee R."/>
            <person name="Chan K.-G."/>
            <person name="Chong C.S."/>
        </authorList>
    </citation>
    <scope>NUCLEOTIDE SEQUENCE [LARGE SCALE GENOMIC DNA]</scope>
    <source>
        <strain evidence="3">D-25</strain>
    </source>
</reference>
<dbReference type="InterPro" id="IPR029068">
    <property type="entry name" value="Glyas_Bleomycin-R_OHBP_Dase"/>
</dbReference>
<evidence type="ECO:0000259" key="1">
    <source>
        <dbReference type="Pfam" id="PF06983"/>
    </source>
</evidence>
<dbReference type="CDD" id="cd06588">
    <property type="entry name" value="PhnB_like"/>
    <property type="match status" value="1"/>
</dbReference>
<dbReference type="PANTHER" id="PTHR33990">
    <property type="entry name" value="PROTEIN YJDN-RELATED"/>
    <property type="match status" value="1"/>
</dbReference>
<proteinExistence type="predicted"/>
<dbReference type="AlphaFoldDB" id="A0A0L8AQ94"/>
<gene>
    <name evidence="2" type="ORF">OB69_00995</name>
</gene>
<name>A0A0L8AQ94_9BACT</name>
<keyword evidence="3" id="KW-1185">Reference proteome</keyword>